<name>A0A1G1W5L1_9BACT</name>
<dbReference type="Proteomes" id="UP000176631">
    <property type="component" value="Unassembled WGS sequence"/>
</dbReference>
<sequence>MLLVISKKAAPEELKKMAEDFDGYIKVVVDIEKEILAGGGERHFDGEQKLLGKGSKQTDLWGGGVDLETREIDYNSIINLRPNQDNPSRDILSKEVRSKFDKIVKDLLL</sequence>
<dbReference type="InterPro" id="IPR043731">
    <property type="entry name" value="DUF5674"/>
</dbReference>
<dbReference type="EMBL" id="MHCP01000030">
    <property type="protein sequence ID" value="OGY22955.1"/>
    <property type="molecule type" value="Genomic_DNA"/>
</dbReference>
<dbReference type="STRING" id="1802593.A2172_03410"/>
<evidence type="ECO:0000313" key="1">
    <source>
        <dbReference type="EMBL" id="OGY22955.1"/>
    </source>
</evidence>
<dbReference type="Pfam" id="PF18924">
    <property type="entry name" value="DUF5674"/>
    <property type="match status" value="1"/>
</dbReference>
<organism evidence="1 2">
    <name type="scientific">Candidatus Woykebacteria bacterium RBG_13_40_15</name>
    <dbReference type="NCBI Taxonomy" id="1802593"/>
    <lineage>
        <taxon>Bacteria</taxon>
        <taxon>Candidatus Woykeibacteriota</taxon>
    </lineage>
</organism>
<proteinExistence type="predicted"/>
<dbReference type="AlphaFoldDB" id="A0A1G1W5L1"/>
<reference evidence="1 2" key="1">
    <citation type="journal article" date="2016" name="Nat. Commun.">
        <title>Thousands of microbial genomes shed light on interconnected biogeochemical processes in an aquifer system.</title>
        <authorList>
            <person name="Anantharaman K."/>
            <person name="Brown C.T."/>
            <person name="Hug L.A."/>
            <person name="Sharon I."/>
            <person name="Castelle C.J."/>
            <person name="Probst A.J."/>
            <person name="Thomas B.C."/>
            <person name="Singh A."/>
            <person name="Wilkins M.J."/>
            <person name="Karaoz U."/>
            <person name="Brodie E.L."/>
            <person name="Williams K.H."/>
            <person name="Hubbard S.S."/>
            <person name="Banfield J.F."/>
        </authorList>
    </citation>
    <scope>NUCLEOTIDE SEQUENCE [LARGE SCALE GENOMIC DNA]</scope>
</reference>
<comment type="caution">
    <text evidence="1">The sequence shown here is derived from an EMBL/GenBank/DDBJ whole genome shotgun (WGS) entry which is preliminary data.</text>
</comment>
<evidence type="ECO:0000313" key="2">
    <source>
        <dbReference type="Proteomes" id="UP000176631"/>
    </source>
</evidence>
<gene>
    <name evidence="1" type="ORF">A2172_03410</name>
</gene>
<accession>A0A1G1W5L1</accession>
<protein>
    <submittedName>
        <fullName evidence="1">Uncharacterized protein</fullName>
    </submittedName>
</protein>